<feature type="domain" description="Solute-binding protein family 5" evidence="5">
    <location>
        <begin position="100"/>
        <end position="480"/>
    </location>
</feature>
<organism evidence="6 7">
    <name type="scientific">Sporanaerobacter acetigenes DSM 13106</name>
    <dbReference type="NCBI Taxonomy" id="1123281"/>
    <lineage>
        <taxon>Bacteria</taxon>
        <taxon>Bacillati</taxon>
        <taxon>Bacillota</taxon>
        <taxon>Tissierellia</taxon>
        <taxon>Tissierellales</taxon>
        <taxon>Sporanaerobacteraceae</taxon>
        <taxon>Sporanaerobacter</taxon>
    </lineage>
</organism>
<evidence type="ECO:0000256" key="3">
    <source>
        <dbReference type="ARBA" id="ARBA00022448"/>
    </source>
</evidence>
<dbReference type="GO" id="GO:0042597">
    <property type="term" value="C:periplasmic space"/>
    <property type="evidence" value="ECO:0007669"/>
    <property type="project" value="UniProtKB-ARBA"/>
</dbReference>
<reference evidence="6 7" key="1">
    <citation type="submission" date="2016-11" db="EMBL/GenBank/DDBJ databases">
        <authorList>
            <person name="Jaros S."/>
            <person name="Januszkiewicz K."/>
            <person name="Wedrychowicz H."/>
        </authorList>
    </citation>
    <scope>NUCLEOTIDE SEQUENCE [LARGE SCALE GENOMIC DNA]</scope>
    <source>
        <strain evidence="6 7">DSM 13106</strain>
    </source>
</reference>
<dbReference type="InterPro" id="IPR000914">
    <property type="entry name" value="SBP_5_dom"/>
</dbReference>
<proteinExistence type="inferred from homology"/>
<comment type="similarity">
    <text evidence="2">Belongs to the bacterial solute-binding protein 5 family.</text>
</comment>
<protein>
    <submittedName>
        <fullName evidence="6">Oligopeptide transport system substrate-binding protein</fullName>
    </submittedName>
</protein>
<dbReference type="InterPro" id="IPR039424">
    <property type="entry name" value="SBP_5"/>
</dbReference>
<dbReference type="STRING" id="1123281.SAMN02745180_00991"/>
<gene>
    <name evidence="6" type="ORF">SAMN02745180_00991</name>
</gene>
<dbReference type="RefSeq" id="WP_072743640.1">
    <property type="nucleotide sequence ID" value="NZ_FQXR01000004.1"/>
</dbReference>
<sequence length="562" mass="63865">MNKRKIFLLFLVLTLVLSSILTGCGKNNKLDESKADTNEHEEKFNDVEQYLKVILDDEPSSLDVAKGSDGNSGCILAEVMESLTRLEQDENGNDIIQKAGAESWETSEDGLVWTFHLRDFNWTDGKPVTAEDYVYGVKRTLDPNTASPCADLLMPIKNAEAILNGTVEAEKAGIEAVDDKTLKVTLEYPCAYFLSLTYSRVMQPQRKDIIEQHGDTYGTEPETMVFCGPFIIKEWVHNSKVILAKNDSYWDKDSVKLDKIEMKIIDDENATMGELLNGSLDIAGVYSAEWIEKLDESGKFNTSSGFEPTTTYMFFNQEDKLFSNANVRRAFSVALDREKIQKDIFNDTRIAAYGWIAPPVYIDGENFREKCGDPIKELLEENKDPKELLIKGLKELGMDEDPSKITITVLQPSDSNGGKIFGEYLQQELKQKLGINVELERVEWPVFQDRTRDLDYQVAYKSWGGGYNDPMSFLELWVSGCTIVRTGWSNEKYDNLIKLASTSIDSKERLEAFKEAERILIKDESTIIPYAYWTKNTYMHKNVKGVMCPAFGDMELKYAYIE</sequence>
<accession>A0A1M5VQ49</accession>
<dbReference type="EMBL" id="FQXR01000004">
    <property type="protein sequence ID" value="SHH77114.1"/>
    <property type="molecule type" value="Genomic_DNA"/>
</dbReference>
<dbReference type="GO" id="GO:1904680">
    <property type="term" value="F:peptide transmembrane transporter activity"/>
    <property type="evidence" value="ECO:0007669"/>
    <property type="project" value="TreeGrafter"/>
</dbReference>
<dbReference type="PANTHER" id="PTHR30290">
    <property type="entry name" value="PERIPLASMIC BINDING COMPONENT OF ABC TRANSPORTER"/>
    <property type="match status" value="1"/>
</dbReference>
<keyword evidence="7" id="KW-1185">Reference proteome</keyword>
<dbReference type="Pfam" id="PF00496">
    <property type="entry name" value="SBP_bac_5"/>
    <property type="match status" value="1"/>
</dbReference>
<dbReference type="Proteomes" id="UP000184389">
    <property type="component" value="Unassembled WGS sequence"/>
</dbReference>
<evidence type="ECO:0000313" key="6">
    <source>
        <dbReference type="EMBL" id="SHH77114.1"/>
    </source>
</evidence>
<dbReference type="GO" id="GO:0015833">
    <property type="term" value="P:peptide transport"/>
    <property type="evidence" value="ECO:0007669"/>
    <property type="project" value="TreeGrafter"/>
</dbReference>
<dbReference type="OrthoDB" id="9801912at2"/>
<dbReference type="PANTHER" id="PTHR30290:SF10">
    <property type="entry name" value="PERIPLASMIC OLIGOPEPTIDE-BINDING PROTEIN-RELATED"/>
    <property type="match status" value="1"/>
</dbReference>
<dbReference type="InterPro" id="IPR030678">
    <property type="entry name" value="Peptide/Ni-bd"/>
</dbReference>
<keyword evidence="3" id="KW-0813">Transport</keyword>
<dbReference type="SUPFAM" id="SSF53850">
    <property type="entry name" value="Periplasmic binding protein-like II"/>
    <property type="match status" value="1"/>
</dbReference>
<evidence type="ECO:0000313" key="7">
    <source>
        <dbReference type="Proteomes" id="UP000184389"/>
    </source>
</evidence>
<evidence type="ECO:0000256" key="1">
    <source>
        <dbReference type="ARBA" id="ARBA00004196"/>
    </source>
</evidence>
<evidence type="ECO:0000256" key="4">
    <source>
        <dbReference type="ARBA" id="ARBA00022729"/>
    </source>
</evidence>
<dbReference type="Gene3D" id="3.40.190.10">
    <property type="entry name" value="Periplasmic binding protein-like II"/>
    <property type="match status" value="1"/>
</dbReference>
<comment type="subcellular location">
    <subcellularLocation>
        <location evidence="1">Cell envelope</location>
    </subcellularLocation>
</comment>
<evidence type="ECO:0000256" key="2">
    <source>
        <dbReference type="ARBA" id="ARBA00005695"/>
    </source>
</evidence>
<keyword evidence="4" id="KW-0732">Signal</keyword>
<dbReference type="FunFam" id="3.90.76.10:FF:000001">
    <property type="entry name" value="Oligopeptide ABC transporter substrate-binding protein"/>
    <property type="match status" value="1"/>
</dbReference>
<dbReference type="CDD" id="cd08504">
    <property type="entry name" value="PBP2_OppA"/>
    <property type="match status" value="1"/>
</dbReference>
<dbReference type="PROSITE" id="PS51257">
    <property type="entry name" value="PROKAR_LIPOPROTEIN"/>
    <property type="match status" value="1"/>
</dbReference>
<dbReference type="GO" id="GO:0043190">
    <property type="term" value="C:ATP-binding cassette (ABC) transporter complex"/>
    <property type="evidence" value="ECO:0007669"/>
    <property type="project" value="InterPro"/>
</dbReference>
<dbReference type="Gene3D" id="3.90.76.10">
    <property type="entry name" value="Dipeptide-binding Protein, Domain 1"/>
    <property type="match status" value="1"/>
</dbReference>
<evidence type="ECO:0000259" key="5">
    <source>
        <dbReference type="Pfam" id="PF00496"/>
    </source>
</evidence>
<dbReference type="AlphaFoldDB" id="A0A1M5VQ49"/>
<dbReference type="Gene3D" id="3.10.105.10">
    <property type="entry name" value="Dipeptide-binding Protein, Domain 3"/>
    <property type="match status" value="1"/>
</dbReference>
<dbReference type="PIRSF" id="PIRSF002741">
    <property type="entry name" value="MppA"/>
    <property type="match status" value="1"/>
</dbReference>
<name>A0A1M5VQ49_9FIRM</name>
<dbReference type="GO" id="GO:0030313">
    <property type="term" value="C:cell envelope"/>
    <property type="evidence" value="ECO:0007669"/>
    <property type="project" value="UniProtKB-SubCell"/>
</dbReference>